<accession>A0AAV7TR53</accession>
<evidence type="ECO:0000313" key="2">
    <source>
        <dbReference type="Proteomes" id="UP001066276"/>
    </source>
</evidence>
<gene>
    <name evidence="1" type="ORF">NDU88_003440</name>
</gene>
<organism evidence="1 2">
    <name type="scientific">Pleurodeles waltl</name>
    <name type="common">Iberian ribbed newt</name>
    <dbReference type="NCBI Taxonomy" id="8319"/>
    <lineage>
        <taxon>Eukaryota</taxon>
        <taxon>Metazoa</taxon>
        <taxon>Chordata</taxon>
        <taxon>Craniata</taxon>
        <taxon>Vertebrata</taxon>
        <taxon>Euteleostomi</taxon>
        <taxon>Amphibia</taxon>
        <taxon>Batrachia</taxon>
        <taxon>Caudata</taxon>
        <taxon>Salamandroidea</taxon>
        <taxon>Salamandridae</taxon>
        <taxon>Pleurodelinae</taxon>
        <taxon>Pleurodeles</taxon>
    </lineage>
</organism>
<evidence type="ECO:0000313" key="1">
    <source>
        <dbReference type="EMBL" id="KAJ1178193.1"/>
    </source>
</evidence>
<proteinExistence type="predicted"/>
<sequence length="114" mass="12414">MPSPSLCLLRLRPAPPDLSGDGSGSCPSGRYSLAEERVVPSVKTLERSTCVKMNARALCQTRRVSSTKTKALGRNVYRAEDAPLATLAAIIAIKNQLNVRKQENLKLFRTCTAK</sequence>
<dbReference type="Proteomes" id="UP001066276">
    <property type="component" value="Chromosome 3_2"/>
</dbReference>
<comment type="caution">
    <text evidence="1">The sequence shown here is derived from an EMBL/GenBank/DDBJ whole genome shotgun (WGS) entry which is preliminary data.</text>
</comment>
<keyword evidence="2" id="KW-1185">Reference proteome</keyword>
<protein>
    <submittedName>
        <fullName evidence="1">Uncharacterized protein</fullName>
    </submittedName>
</protein>
<reference evidence="1" key="1">
    <citation type="journal article" date="2022" name="bioRxiv">
        <title>Sequencing and chromosome-scale assembly of the giantPleurodeles waltlgenome.</title>
        <authorList>
            <person name="Brown T."/>
            <person name="Elewa A."/>
            <person name="Iarovenko S."/>
            <person name="Subramanian E."/>
            <person name="Araus A.J."/>
            <person name="Petzold A."/>
            <person name="Susuki M."/>
            <person name="Suzuki K.-i.T."/>
            <person name="Hayashi T."/>
            <person name="Toyoda A."/>
            <person name="Oliveira C."/>
            <person name="Osipova E."/>
            <person name="Leigh N.D."/>
            <person name="Simon A."/>
            <person name="Yun M.H."/>
        </authorList>
    </citation>
    <scope>NUCLEOTIDE SEQUENCE</scope>
    <source>
        <strain evidence="1">20211129_DDA</strain>
        <tissue evidence="1">Liver</tissue>
    </source>
</reference>
<dbReference type="AlphaFoldDB" id="A0AAV7TR53"/>
<name>A0AAV7TR53_PLEWA</name>
<dbReference type="EMBL" id="JANPWB010000006">
    <property type="protein sequence ID" value="KAJ1178193.1"/>
    <property type="molecule type" value="Genomic_DNA"/>
</dbReference>